<reference evidence="2" key="1">
    <citation type="submission" date="2023-03" db="EMBL/GenBank/DDBJ databases">
        <title>Electrophorus voltai genome.</title>
        <authorList>
            <person name="Bian C."/>
        </authorList>
    </citation>
    <scope>NUCLEOTIDE SEQUENCE</scope>
    <source>
        <strain evidence="2">CB-2022</strain>
        <tissue evidence="2">Muscle</tissue>
    </source>
</reference>
<organism evidence="2 3">
    <name type="scientific">Electrophorus voltai</name>
    <dbReference type="NCBI Taxonomy" id="2609070"/>
    <lineage>
        <taxon>Eukaryota</taxon>
        <taxon>Metazoa</taxon>
        <taxon>Chordata</taxon>
        <taxon>Craniata</taxon>
        <taxon>Vertebrata</taxon>
        <taxon>Euteleostomi</taxon>
        <taxon>Actinopterygii</taxon>
        <taxon>Neopterygii</taxon>
        <taxon>Teleostei</taxon>
        <taxon>Ostariophysi</taxon>
        <taxon>Gymnotiformes</taxon>
        <taxon>Gymnotoidei</taxon>
        <taxon>Gymnotidae</taxon>
        <taxon>Electrophorus</taxon>
    </lineage>
</organism>
<accession>A0AAD8Z868</accession>
<dbReference type="EMBL" id="JAROKS010000018">
    <property type="protein sequence ID" value="KAK1793115.1"/>
    <property type="molecule type" value="Genomic_DNA"/>
</dbReference>
<name>A0AAD8Z868_9TELE</name>
<proteinExistence type="predicted"/>
<dbReference type="AlphaFoldDB" id="A0AAD8Z868"/>
<comment type="caution">
    <text evidence="2">The sequence shown here is derived from an EMBL/GenBank/DDBJ whole genome shotgun (WGS) entry which is preliminary data.</text>
</comment>
<gene>
    <name evidence="2" type="ORF">P4O66_011523</name>
</gene>
<protein>
    <submittedName>
        <fullName evidence="2">Uncharacterized protein</fullName>
    </submittedName>
</protein>
<dbReference type="Proteomes" id="UP001239994">
    <property type="component" value="Unassembled WGS sequence"/>
</dbReference>
<evidence type="ECO:0000313" key="3">
    <source>
        <dbReference type="Proteomes" id="UP001239994"/>
    </source>
</evidence>
<sequence>MVDFFLFVLEECQAALYFAGWVVLGIAPCSSVVQTDRPIVHTYIPLVSPAIERTSGQPGMCRHSISLATVPAQQCFGPDPPREQTGPARQPAGESAHVQQDDKAPLSLPVCQQGACNGMRSGGPRKNGRYPSRLTLFYTAAVLVLHGAKRACTLLPHLSSQVCKDILPGSCPPPWHFSSATQSL</sequence>
<feature type="region of interest" description="Disordered" evidence="1">
    <location>
        <begin position="76"/>
        <end position="101"/>
    </location>
</feature>
<keyword evidence="3" id="KW-1185">Reference proteome</keyword>
<evidence type="ECO:0000313" key="2">
    <source>
        <dbReference type="EMBL" id="KAK1793115.1"/>
    </source>
</evidence>
<evidence type="ECO:0000256" key="1">
    <source>
        <dbReference type="SAM" id="MobiDB-lite"/>
    </source>
</evidence>